<dbReference type="InterPro" id="IPR039542">
    <property type="entry name" value="Erv_N"/>
</dbReference>
<keyword evidence="5" id="KW-0256">Endoplasmic reticulum</keyword>
<evidence type="ECO:0000313" key="9">
    <source>
        <dbReference type="Proteomes" id="UP000095009"/>
    </source>
</evidence>
<name>A0A1E3PFD0_9ASCO</name>
<evidence type="ECO:0000256" key="4">
    <source>
        <dbReference type="ARBA" id="ARBA00023136"/>
    </source>
</evidence>
<comment type="similarity">
    <text evidence="5">Belongs to the ERGIC family.</text>
</comment>
<keyword evidence="5" id="KW-0813">Transport</keyword>
<evidence type="ECO:0000256" key="5">
    <source>
        <dbReference type="RuleBase" id="RU369013"/>
    </source>
</evidence>
<sequence>MDEVIPSRLKTFDAFPKVQSTYTQSTRRGKYTTVILVVILMYLIYGELGFYIGGQEIHQFRVNKTVDRDMQINVDITVAMDCQHVTANVHDVSGDTLKASELLEFEAGDIDFSRYANRHFIHSDSSLDDVMHHSSKPAKSLENNLVKTDTGACRIYGSIPVNAVQGDFHITAKGYGYHDRRGLRPNELNFTHIIDEFSFGEYYPKLVNPLDGTTQLASEGESMTKYHYLLSLIPTIYRSGSKNIQTQQYSYKTQKRVFGGPSREIPGIFLQYDIGAIELDIHHKRMAFAQWLIRMASILGGVITCSGWAFRGLETMVGRFLGKKYLQDDSGRSKGMLDEKPEFD</sequence>
<dbReference type="Proteomes" id="UP000095009">
    <property type="component" value="Unassembled WGS sequence"/>
</dbReference>
<evidence type="ECO:0000256" key="1">
    <source>
        <dbReference type="ARBA" id="ARBA00004370"/>
    </source>
</evidence>
<dbReference type="AlphaFoldDB" id="A0A1E3PFD0"/>
<comment type="subcellular location">
    <subcellularLocation>
        <location evidence="5">Endoplasmic reticulum membrane</location>
        <topology evidence="5">Multi-pass membrane protein</topology>
    </subcellularLocation>
    <subcellularLocation>
        <location evidence="5">Endoplasmic reticulum-Golgi intermediate compartment membrane</location>
        <topology evidence="5">Multi-pass membrane protein</topology>
    </subcellularLocation>
    <subcellularLocation>
        <location evidence="5">Golgi apparatus membrane</location>
        <topology evidence="5">Multi-pass membrane protein</topology>
    </subcellularLocation>
    <subcellularLocation>
        <location evidence="1">Membrane</location>
    </subcellularLocation>
</comment>
<dbReference type="InterPro" id="IPR045888">
    <property type="entry name" value="Erv"/>
</dbReference>
<organism evidence="8 9">
    <name type="scientific">Nadsonia fulvescens var. elongata DSM 6958</name>
    <dbReference type="NCBI Taxonomy" id="857566"/>
    <lineage>
        <taxon>Eukaryota</taxon>
        <taxon>Fungi</taxon>
        <taxon>Dikarya</taxon>
        <taxon>Ascomycota</taxon>
        <taxon>Saccharomycotina</taxon>
        <taxon>Dipodascomycetes</taxon>
        <taxon>Dipodascales</taxon>
        <taxon>Dipodascales incertae sedis</taxon>
        <taxon>Nadsonia</taxon>
    </lineage>
</organism>
<protein>
    <recommendedName>
        <fullName evidence="5">Endoplasmic reticulum-Golgi intermediate compartment protein</fullName>
    </recommendedName>
</protein>
<dbReference type="InterPro" id="IPR012936">
    <property type="entry name" value="Erv_C"/>
</dbReference>
<feature type="transmembrane region" description="Helical" evidence="5">
    <location>
        <begin position="291"/>
        <end position="310"/>
    </location>
</feature>
<dbReference type="STRING" id="857566.A0A1E3PFD0"/>
<keyword evidence="5" id="KW-0333">Golgi apparatus</keyword>
<dbReference type="PANTHER" id="PTHR10984">
    <property type="entry name" value="ENDOPLASMIC RETICULUM-GOLGI INTERMEDIATE COMPARTMENT PROTEIN"/>
    <property type="match status" value="1"/>
</dbReference>
<comment type="function">
    <text evidence="5">Plays a role in transport between endoplasmic reticulum and Golgi.</text>
</comment>
<keyword evidence="9" id="KW-1185">Reference proteome</keyword>
<dbReference type="GO" id="GO:0000139">
    <property type="term" value="C:Golgi membrane"/>
    <property type="evidence" value="ECO:0007669"/>
    <property type="project" value="UniProtKB-SubCell"/>
</dbReference>
<dbReference type="GO" id="GO:0005789">
    <property type="term" value="C:endoplasmic reticulum membrane"/>
    <property type="evidence" value="ECO:0007669"/>
    <property type="project" value="UniProtKB-SubCell"/>
</dbReference>
<evidence type="ECO:0000259" key="6">
    <source>
        <dbReference type="Pfam" id="PF07970"/>
    </source>
</evidence>
<feature type="transmembrane region" description="Helical" evidence="5">
    <location>
        <begin position="31"/>
        <end position="52"/>
    </location>
</feature>
<dbReference type="PANTHER" id="PTHR10984:SF81">
    <property type="entry name" value="ER-DERIVED VESICLES PROTEIN ERV41"/>
    <property type="match status" value="1"/>
</dbReference>
<proteinExistence type="inferred from homology"/>
<keyword evidence="3 5" id="KW-1133">Transmembrane helix</keyword>
<dbReference type="GO" id="GO:0033116">
    <property type="term" value="C:endoplasmic reticulum-Golgi intermediate compartment membrane"/>
    <property type="evidence" value="ECO:0007669"/>
    <property type="project" value="UniProtKB-SubCell"/>
</dbReference>
<feature type="domain" description="Endoplasmic reticulum vesicle transporter N-terminal" evidence="7">
    <location>
        <begin position="9"/>
        <end position="96"/>
    </location>
</feature>
<dbReference type="Pfam" id="PF07970">
    <property type="entry name" value="COPIIcoated_ERV"/>
    <property type="match status" value="1"/>
</dbReference>
<accession>A0A1E3PFD0</accession>
<gene>
    <name evidence="8" type="ORF">NADFUDRAFT_28020</name>
</gene>
<feature type="domain" description="Endoplasmic reticulum vesicle transporter C-terminal" evidence="6">
    <location>
        <begin position="144"/>
        <end position="307"/>
    </location>
</feature>
<reference evidence="8 9" key="1">
    <citation type="journal article" date="2016" name="Proc. Natl. Acad. Sci. U.S.A.">
        <title>Comparative genomics of biotechnologically important yeasts.</title>
        <authorList>
            <person name="Riley R."/>
            <person name="Haridas S."/>
            <person name="Wolfe K.H."/>
            <person name="Lopes M.R."/>
            <person name="Hittinger C.T."/>
            <person name="Goeker M."/>
            <person name="Salamov A.A."/>
            <person name="Wisecaver J.H."/>
            <person name="Long T.M."/>
            <person name="Calvey C.H."/>
            <person name="Aerts A.L."/>
            <person name="Barry K.W."/>
            <person name="Choi C."/>
            <person name="Clum A."/>
            <person name="Coughlan A.Y."/>
            <person name="Deshpande S."/>
            <person name="Douglass A.P."/>
            <person name="Hanson S.J."/>
            <person name="Klenk H.-P."/>
            <person name="LaButti K.M."/>
            <person name="Lapidus A."/>
            <person name="Lindquist E.A."/>
            <person name="Lipzen A.M."/>
            <person name="Meier-Kolthoff J.P."/>
            <person name="Ohm R.A."/>
            <person name="Otillar R.P."/>
            <person name="Pangilinan J.L."/>
            <person name="Peng Y."/>
            <person name="Rokas A."/>
            <person name="Rosa C.A."/>
            <person name="Scheuner C."/>
            <person name="Sibirny A.A."/>
            <person name="Slot J.C."/>
            <person name="Stielow J.B."/>
            <person name="Sun H."/>
            <person name="Kurtzman C.P."/>
            <person name="Blackwell M."/>
            <person name="Grigoriev I.V."/>
            <person name="Jeffries T.W."/>
        </authorList>
    </citation>
    <scope>NUCLEOTIDE SEQUENCE [LARGE SCALE GENOMIC DNA]</scope>
    <source>
        <strain evidence="8 9">DSM 6958</strain>
    </source>
</reference>
<dbReference type="GO" id="GO:0006888">
    <property type="term" value="P:endoplasmic reticulum to Golgi vesicle-mediated transport"/>
    <property type="evidence" value="ECO:0007669"/>
    <property type="project" value="UniProtKB-UniRule"/>
</dbReference>
<dbReference type="OrthoDB" id="5541786at2759"/>
<keyword evidence="2 5" id="KW-0812">Transmembrane</keyword>
<dbReference type="EMBL" id="KV454413">
    <property type="protein sequence ID" value="ODQ64068.1"/>
    <property type="molecule type" value="Genomic_DNA"/>
</dbReference>
<dbReference type="Pfam" id="PF13850">
    <property type="entry name" value="ERGIC_N"/>
    <property type="match status" value="1"/>
</dbReference>
<dbReference type="GO" id="GO:0030134">
    <property type="term" value="C:COPII-coated ER to Golgi transport vesicle"/>
    <property type="evidence" value="ECO:0007669"/>
    <property type="project" value="TreeGrafter"/>
</dbReference>
<keyword evidence="5" id="KW-0931">ER-Golgi transport</keyword>
<evidence type="ECO:0000256" key="3">
    <source>
        <dbReference type="ARBA" id="ARBA00022989"/>
    </source>
</evidence>
<evidence type="ECO:0000256" key="2">
    <source>
        <dbReference type="ARBA" id="ARBA00022692"/>
    </source>
</evidence>
<dbReference type="GO" id="GO:0006890">
    <property type="term" value="P:retrograde vesicle-mediated transport, Golgi to endoplasmic reticulum"/>
    <property type="evidence" value="ECO:0007669"/>
    <property type="project" value="TreeGrafter"/>
</dbReference>
<evidence type="ECO:0000313" key="8">
    <source>
        <dbReference type="EMBL" id="ODQ64068.1"/>
    </source>
</evidence>
<keyword evidence="4 5" id="KW-0472">Membrane</keyword>
<evidence type="ECO:0000259" key="7">
    <source>
        <dbReference type="Pfam" id="PF13850"/>
    </source>
</evidence>